<comment type="caution">
    <text evidence="2">The sequence shown here is derived from an EMBL/GenBank/DDBJ whole genome shotgun (WGS) entry which is preliminary data.</text>
</comment>
<dbReference type="Proteomes" id="UP001199106">
    <property type="component" value="Unassembled WGS sequence"/>
</dbReference>
<accession>A0AAD4FDR4</accession>
<evidence type="ECO:0000259" key="1">
    <source>
        <dbReference type="Pfam" id="PF06985"/>
    </source>
</evidence>
<keyword evidence="3" id="KW-1185">Reference proteome</keyword>
<reference evidence="2" key="1">
    <citation type="submission" date="2021-07" db="EMBL/GenBank/DDBJ databases">
        <title>Genome Resource of American Ginseng Black Spot Pathogen Alternaria panax.</title>
        <authorList>
            <person name="Qiu C."/>
            <person name="Wang W."/>
            <person name="Liu Z."/>
        </authorList>
    </citation>
    <scope>NUCLEOTIDE SEQUENCE</scope>
    <source>
        <strain evidence="2">BNCC115425</strain>
    </source>
</reference>
<name>A0AAD4FDR4_9PLEO</name>
<organism evidence="2 3">
    <name type="scientific">Alternaria panax</name>
    <dbReference type="NCBI Taxonomy" id="48097"/>
    <lineage>
        <taxon>Eukaryota</taxon>
        <taxon>Fungi</taxon>
        <taxon>Dikarya</taxon>
        <taxon>Ascomycota</taxon>
        <taxon>Pezizomycotina</taxon>
        <taxon>Dothideomycetes</taxon>
        <taxon>Pleosporomycetidae</taxon>
        <taxon>Pleosporales</taxon>
        <taxon>Pleosporineae</taxon>
        <taxon>Pleosporaceae</taxon>
        <taxon>Alternaria</taxon>
        <taxon>Alternaria sect. Panax</taxon>
    </lineage>
</organism>
<protein>
    <recommendedName>
        <fullName evidence="1">Heterokaryon incompatibility domain-containing protein</fullName>
    </recommendedName>
</protein>
<gene>
    <name evidence="2" type="ORF">G6011_01956</name>
</gene>
<dbReference type="EMBL" id="JAANER010000006">
    <property type="protein sequence ID" value="KAG9188033.1"/>
    <property type="molecule type" value="Genomic_DNA"/>
</dbReference>
<dbReference type="Pfam" id="PF06985">
    <property type="entry name" value="HET"/>
    <property type="match status" value="1"/>
</dbReference>
<proteinExistence type="predicted"/>
<sequence length="606" mass="68947">MADLSLIVGWYKTCTLRHQDLVNGHSCSPQTHESIQDFRVINVQKRCVVRASVKVEYAALSYVWGNAKRLILCKDNEAWLSTPDALAQDAESVPKTFRDALEIAAALGIAHLWVDALCIDQTNPEQVKHHMDAMDTVYGSAILTIVSTAENADSGLPGISIPRGPPQAVFQRNGTRYLSSKPTFGAALRDSPWEKRAWCLQEKLFSTRLLVFTDTQAFYHCGAATWFEDTIMELRESNDGAVYIREKEIWSRKQAMMIGMDEVEERMGSRNHGEYDSHRSAFKDRNFWSLVESYSKREMSFETDVIRAFGGILRSVEAQHGHALWGIPQYHFLRGLSWYHGNHQMSLRREGFPSWSWVGWRTRDSYLAFANCKRKNTDIGVSGGRYGVARGKRDERSVWDLSWYYHALNEHDDQIRTMQVQLEPSDRSEKPQDFLSVTAALSATAANLIASVAALSTEYGMKYRRWHKWGTPGHPINVEPAPEMMPPLVSGPEMPPLSHILRFYTSVATVLVHPQSIDEWGKEKYRLLVPGTDIEIAKVDLDSLWSGIGKSHSVVYISRYCPEYTSFSDWQNHIWLLLEVKDEAKLRKSTKLSVLGTAKVMGYEEL</sequence>
<dbReference type="InterPro" id="IPR010730">
    <property type="entry name" value="HET"/>
</dbReference>
<dbReference type="PANTHER" id="PTHR33112:SF12">
    <property type="entry name" value="HETEROKARYON INCOMPATIBILITY DOMAIN-CONTAINING PROTEIN"/>
    <property type="match status" value="1"/>
</dbReference>
<evidence type="ECO:0000313" key="3">
    <source>
        <dbReference type="Proteomes" id="UP001199106"/>
    </source>
</evidence>
<dbReference type="AlphaFoldDB" id="A0AAD4FDR4"/>
<feature type="domain" description="Heterokaryon incompatibility" evidence="1">
    <location>
        <begin position="57"/>
        <end position="202"/>
    </location>
</feature>
<dbReference type="PANTHER" id="PTHR33112">
    <property type="entry name" value="DOMAIN PROTEIN, PUTATIVE-RELATED"/>
    <property type="match status" value="1"/>
</dbReference>
<evidence type="ECO:0000313" key="2">
    <source>
        <dbReference type="EMBL" id="KAG9188033.1"/>
    </source>
</evidence>